<proteinExistence type="predicted"/>
<dbReference type="AlphaFoldDB" id="A0A3A8PVJ9"/>
<dbReference type="EMBL" id="RAWK01000177">
    <property type="protein sequence ID" value="RKH60008.1"/>
    <property type="molecule type" value="Genomic_DNA"/>
</dbReference>
<feature type="signal peptide" evidence="2">
    <location>
        <begin position="1"/>
        <end position="19"/>
    </location>
</feature>
<feature type="compositionally biased region" description="Low complexity" evidence="1">
    <location>
        <begin position="203"/>
        <end position="212"/>
    </location>
</feature>
<reference evidence="4" key="1">
    <citation type="submission" date="2018-09" db="EMBL/GenBank/DDBJ databases">
        <authorList>
            <person name="Livingstone P.G."/>
            <person name="Whitworth D.E."/>
        </authorList>
    </citation>
    <scope>NUCLEOTIDE SEQUENCE [LARGE SCALE GENOMIC DNA]</scope>
    <source>
        <strain evidence="4">AB050A</strain>
    </source>
</reference>
<comment type="caution">
    <text evidence="3">The sequence shown here is derived from an EMBL/GenBank/DDBJ whole genome shotgun (WGS) entry which is preliminary data.</text>
</comment>
<dbReference type="OrthoDB" id="5366081at2"/>
<feature type="region of interest" description="Disordered" evidence="1">
    <location>
        <begin position="106"/>
        <end position="134"/>
    </location>
</feature>
<evidence type="ECO:0000313" key="3">
    <source>
        <dbReference type="EMBL" id="RKH60008.1"/>
    </source>
</evidence>
<keyword evidence="2" id="KW-0732">Signal</keyword>
<evidence type="ECO:0000256" key="1">
    <source>
        <dbReference type="SAM" id="MobiDB-lite"/>
    </source>
</evidence>
<feature type="region of interest" description="Disordered" evidence="1">
    <location>
        <begin position="169"/>
        <end position="195"/>
    </location>
</feature>
<dbReference type="InterPro" id="IPR047773">
    <property type="entry name" value="YHYH_dom_bact"/>
</dbReference>
<name>A0A3A8PVJ9_9BACT</name>
<dbReference type="NCBIfam" id="NF033223">
    <property type="entry name" value="YHYH_alt"/>
    <property type="match status" value="1"/>
</dbReference>
<gene>
    <name evidence="3" type="ORF">D7W81_26305</name>
</gene>
<feature type="chain" id="PRO_5017475619" evidence="2">
    <location>
        <begin position="20"/>
        <end position="387"/>
    </location>
</feature>
<accession>A0A3A8PVJ9</accession>
<feature type="compositionally biased region" description="Low complexity" evidence="1">
    <location>
        <begin position="66"/>
        <end position="78"/>
    </location>
</feature>
<protein>
    <submittedName>
        <fullName evidence="3">YHYH domain-containing protein</fullName>
    </submittedName>
</protein>
<keyword evidence="4" id="KW-1185">Reference proteome</keyword>
<organism evidence="3 4">
    <name type="scientific">Corallococcus aberystwythensis</name>
    <dbReference type="NCBI Taxonomy" id="2316722"/>
    <lineage>
        <taxon>Bacteria</taxon>
        <taxon>Pseudomonadati</taxon>
        <taxon>Myxococcota</taxon>
        <taxon>Myxococcia</taxon>
        <taxon>Myxococcales</taxon>
        <taxon>Cystobacterineae</taxon>
        <taxon>Myxococcaceae</taxon>
        <taxon>Corallococcus</taxon>
    </lineage>
</organism>
<sequence length="387" mass="40808">MGKGQVSVILALLASTAAAHPGALDASGCHYDRKHGGYHCHRGTSTRSSSSAWPELSAPSPLARATPTVSPTSKPSVPRIDKESLPPAPAVAQPVNVPVDKSALAPSRLNAGGTANAGVPSSSAVEAPERKRDPADEGASALCCIGSLLAASCGSFWAFLKTRKRSRAHSQEQMAAKAKASATPPLPAVSPAARPQPQEALLAPQPHAVAPAPRRKPPRSGEVEITANYNGTCTECSSPVVPGQSIYWSKESRTTRHVDCEAARKDDAARQESQRVEALHGLIDRLHSAKGAATRRNVIARAEKLGVTPEERLQLLLEASRLDTDDTLEKVEGLKSKAVKRRRLEEALASIRADAVSDEMQAEQIALLEEALRMLDGESAAQSPTSS</sequence>
<evidence type="ECO:0000256" key="2">
    <source>
        <dbReference type="SAM" id="SignalP"/>
    </source>
</evidence>
<evidence type="ECO:0000313" key="4">
    <source>
        <dbReference type="Proteomes" id="UP000267003"/>
    </source>
</evidence>
<feature type="region of interest" description="Disordered" evidence="1">
    <location>
        <begin position="203"/>
        <end position="222"/>
    </location>
</feature>
<feature type="region of interest" description="Disordered" evidence="1">
    <location>
        <begin position="42"/>
        <end position="93"/>
    </location>
</feature>
<dbReference type="Proteomes" id="UP000267003">
    <property type="component" value="Unassembled WGS sequence"/>
</dbReference>